<dbReference type="GO" id="GO:0016192">
    <property type="term" value="P:vesicle-mediated transport"/>
    <property type="evidence" value="ECO:0007669"/>
    <property type="project" value="InterPro"/>
</dbReference>
<comment type="similarity">
    <text evidence="1">Belongs to the CCZ1 family.</text>
</comment>
<feature type="region of interest" description="Disordered" evidence="2">
    <location>
        <begin position="252"/>
        <end position="306"/>
    </location>
</feature>
<accession>A0A0W0F499</accession>
<dbReference type="PANTHER" id="PTHR13056">
    <property type="entry name" value="VACUOLAR FUSION PROTEIN CCZ1 HOMOLOG-RELATED"/>
    <property type="match status" value="1"/>
</dbReference>
<proteinExistence type="inferred from homology"/>
<reference evidence="4 5" key="1">
    <citation type="submission" date="2015-12" db="EMBL/GenBank/DDBJ databases">
        <title>Draft genome sequence of Moniliophthora roreri, the causal agent of frosty pod rot of cacao.</title>
        <authorList>
            <person name="Aime M.C."/>
            <person name="Diaz-Valderrama J.R."/>
            <person name="Kijpornyongpan T."/>
            <person name="Phillips-Mora W."/>
        </authorList>
    </citation>
    <scope>NUCLEOTIDE SEQUENCE [LARGE SCALE GENOMIC DNA]</scope>
    <source>
        <strain evidence="4 5">MCA 2952</strain>
    </source>
</reference>
<evidence type="ECO:0000313" key="5">
    <source>
        <dbReference type="Proteomes" id="UP000054988"/>
    </source>
</evidence>
<feature type="domain" description="CCZ1/INTU/HSP4 first Longin" evidence="3">
    <location>
        <begin position="10"/>
        <end position="150"/>
    </location>
</feature>
<name>A0A0W0F499_MONRR</name>
<feature type="region of interest" description="Disordered" evidence="2">
    <location>
        <begin position="431"/>
        <end position="462"/>
    </location>
</feature>
<feature type="region of interest" description="Disordered" evidence="2">
    <location>
        <begin position="328"/>
        <end position="375"/>
    </location>
</feature>
<dbReference type="GO" id="GO:0035658">
    <property type="term" value="C:Mon1-Ccz1 complex"/>
    <property type="evidence" value="ECO:0007669"/>
    <property type="project" value="InterPro"/>
</dbReference>
<evidence type="ECO:0000256" key="2">
    <source>
        <dbReference type="SAM" id="MobiDB-lite"/>
    </source>
</evidence>
<dbReference type="EMBL" id="LATX01002348">
    <property type="protein sequence ID" value="KTB31166.1"/>
    <property type="molecule type" value="Genomic_DNA"/>
</dbReference>
<dbReference type="eggNOG" id="KOG2622">
    <property type="taxonomic scope" value="Eukaryota"/>
</dbReference>
<feature type="compositionally biased region" description="Basic and acidic residues" evidence="2">
    <location>
        <begin position="260"/>
        <end position="272"/>
    </location>
</feature>
<dbReference type="InterPro" id="IPR013176">
    <property type="entry name" value="Ccz1"/>
</dbReference>
<gene>
    <name evidence="4" type="ORF">WG66_16228</name>
</gene>
<protein>
    <recommendedName>
        <fullName evidence="3">CCZ1/INTU/HSP4 first Longin domain-containing protein</fullName>
    </recommendedName>
</protein>
<comment type="caution">
    <text evidence="4">The sequence shown here is derived from an EMBL/GenBank/DDBJ whole genome shotgun (WGS) entry which is preliminary data.</text>
</comment>
<dbReference type="AlphaFoldDB" id="A0A0W0F499"/>
<evidence type="ECO:0000256" key="1">
    <source>
        <dbReference type="ARBA" id="ARBA00005352"/>
    </source>
</evidence>
<sequence>MARLPPNLSYLTIYNPTLSPTGPVSEDDEDAEEQAQILFYTSKERAVSKDTMLRQIGLAKALGNFSEMFSGGESCDSIHSQTRRMIMLCPEPDFWIHAGVELAKTPRMPIKPKGKGKEKEPAVGYDYSDASVHDLALKVDIVKGYERFKLTHGSFTSILSTQGRTALELQLERFFTPWAWSWDLEDGYEFGEHLGVALHPKHTALSPLLEEFSSNIPVNAAPIFLTSRHIIPSRRYTNGRLPHSLSRHLLSLVPPSSESSEPRLPADPEGTLRRKQPIDSGNSKGTAIRKDADPTQNNHTFIGIPTGNLNMNINMKWGWPGYLTFGKSSQARPTASPALSGQEQKDDQKPETERTDEKANVASHPVEAEVDKGALDDAVPSNKVYIGDQASVEGEKEVSILDSPATVTISELDKESSSDSEAIQDLVDSSLEDVQKEGESSTSAASSETTSSPPLPPRQFSSISVHIADPDNPLLTRRRKVYYLSQGARLIALVSLDDEIAGQMTGDPSLSESLSMQTDSLLKEIEQALDENSPRSASPDSSTPVAKLLQQKDRYIMAMPHFTVTESDKFASKSQHLYNAQELLENDLDVKEVFSRGQNPQHWHVGRKFGSNGEVYMEVFNKESSLTDVDNGLAGLVRRMDGFSDM</sequence>
<dbReference type="PANTHER" id="PTHR13056:SF0">
    <property type="entry name" value="VACUOLAR FUSION PROTEIN CCZ1 HOMOLOG-RELATED"/>
    <property type="match status" value="1"/>
</dbReference>
<feature type="compositionally biased region" description="Low complexity" evidence="2">
    <location>
        <begin position="440"/>
        <end position="452"/>
    </location>
</feature>
<feature type="compositionally biased region" description="Basic and acidic residues" evidence="2">
    <location>
        <begin position="366"/>
        <end position="375"/>
    </location>
</feature>
<dbReference type="Proteomes" id="UP000054988">
    <property type="component" value="Unassembled WGS sequence"/>
</dbReference>
<organism evidence="4 5">
    <name type="scientific">Moniliophthora roreri</name>
    <name type="common">Frosty pod rot fungus</name>
    <name type="synonym">Monilia roreri</name>
    <dbReference type="NCBI Taxonomy" id="221103"/>
    <lineage>
        <taxon>Eukaryota</taxon>
        <taxon>Fungi</taxon>
        <taxon>Dikarya</taxon>
        <taxon>Basidiomycota</taxon>
        <taxon>Agaricomycotina</taxon>
        <taxon>Agaricomycetes</taxon>
        <taxon>Agaricomycetidae</taxon>
        <taxon>Agaricales</taxon>
        <taxon>Marasmiineae</taxon>
        <taxon>Marasmiaceae</taxon>
        <taxon>Moniliophthora</taxon>
    </lineage>
</organism>
<feature type="compositionally biased region" description="Polar residues" evidence="2">
    <location>
        <begin position="328"/>
        <end position="342"/>
    </location>
</feature>
<evidence type="ECO:0000259" key="3">
    <source>
        <dbReference type="Pfam" id="PF19031"/>
    </source>
</evidence>
<evidence type="ECO:0000313" key="4">
    <source>
        <dbReference type="EMBL" id="KTB31166.1"/>
    </source>
</evidence>
<dbReference type="InterPro" id="IPR043987">
    <property type="entry name" value="CCZ1/INTU/HSP4_longin_1"/>
</dbReference>
<feature type="compositionally biased region" description="Basic and acidic residues" evidence="2">
    <location>
        <begin position="343"/>
        <end position="359"/>
    </location>
</feature>
<dbReference type="Pfam" id="PF19031">
    <property type="entry name" value="Intu_longin_1"/>
    <property type="match status" value="1"/>
</dbReference>